<dbReference type="EMBL" id="JAHYIQ010000023">
    <property type="protein sequence ID" value="KAK1122184.1"/>
    <property type="molecule type" value="Genomic_DNA"/>
</dbReference>
<reference evidence="1" key="1">
    <citation type="submission" date="2021-10" db="EMBL/GenBank/DDBJ databases">
        <title>Melipona bicolor Genome sequencing and assembly.</title>
        <authorList>
            <person name="Araujo N.S."/>
            <person name="Arias M.C."/>
        </authorList>
    </citation>
    <scope>NUCLEOTIDE SEQUENCE</scope>
    <source>
        <strain evidence="1">USP_2M_L1-L4_2017</strain>
        <tissue evidence="1">Whole body</tissue>
    </source>
</reference>
<name>A0AA40FNT0_9HYME</name>
<dbReference type="Proteomes" id="UP001177670">
    <property type="component" value="Unassembled WGS sequence"/>
</dbReference>
<accession>A0AA40FNT0</accession>
<proteinExistence type="predicted"/>
<evidence type="ECO:0000313" key="1">
    <source>
        <dbReference type="EMBL" id="KAK1122184.1"/>
    </source>
</evidence>
<protein>
    <submittedName>
        <fullName evidence="1">Uncharacterized protein</fullName>
    </submittedName>
</protein>
<evidence type="ECO:0000313" key="2">
    <source>
        <dbReference type="Proteomes" id="UP001177670"/>
    </source>
</evidence>
<dbReference type="AlphaFoldDB" id="A0AA40FNT0"/>
<keyword evidence="2" id="KW-1185">Reference proteome</keyword>
<comment type="caution">
    <text evidence="1">The sequence shown here is derived from an EMBL/GenBank/DDBJ whole genome shotgun (WGS) entry which is preliminary data.</text>
</comment>
<sequence length="53" mass="6245">MRERHYRLNNSRLMGRSESNGAEPLCAVLRREIDDYGLSRMVEDHFETMEDAS</sequence>
<gene>
    <name evidence="1" type="ORF">K0M31_009410</name>
</gene>
<organism evidence="1 2">
    <name type="scientific">Melipona bicolor</name>
    <dbReference type="NCBI Taxonomy" id="60889"/>
    <lineage>
        <taxon>Eukaryota</taxon>
        <taxon>Metazoa</taxon>
        <taxon>Ecdysozoa</taxon>
        <taxon>Arthropoda</taxon>
        <taxon>Hexapoda</taxon>
        <taxon>Insecta</taxon>
        <taxon>Pterygota</taxon>
        <taxon>Neoptera</taxon>
        <taxon>Endopterygota</taxon>
        <taxon>Hymenoptera</taxon>
        <taxon>Apocrita</taxon>
        <taxon>Aculeata</taxon>
        <taxon>Apoidea</taxon>
        <taxon>Anthophila</taxon>
        <taxon>Apidae</taxon>
        <taxon>Melipona</taxon>
    </lineage>
</organism>